<keyword evidence="6 7" id="KW-0961">Cell wall biogenesis/degradation</keyword>
<keyword evidence="4 7" id="KW-0573">Peptidoglycan synthesis</keyword>
<dbReference type="RefSeq" id="WP_094727220.1">
    <property type="nucleotide sequence ID" value="NZ_JBHLWS010000001.1"/>
</dbReference>
<feature type="binding site" evidence="7">
    <location>
        <begin position="188"/>
        <end position="189"/>
    </location>
    <ligand>
        <name>substrate</name>
    </ligand>
</feature>
<feature type="active site" description="Proton donor/acceptor" evidence="7">
    <location>
        <position position="74"/>
    </location>
</feature>
<keyword evidence="10" id="KW-1185">Reference proteome</keyword>
<evidence type="ECO:0000313" key="10">
    <source>
        <dbReference type="Proteomes" id="UP000243657"/>
    </source>
</evidence>
<evidence type="ECO:0000256" key="3">
    <source>
        <dbReference type="ARBA" id="ARBA00022960"/>
    </source>
</evidence>
<sequence length="257" mass="28000">MPNNAPIGVFDSGMGGISVVNQIHQELPQEDILFFGDSANAPYGTRSTADVQKLSFAVADHLIDLGAKALVIACNTATSAAAQAMRERYSIPIIGMEPALKLACDLGHGEPQHVIVTATPLTLREKKFAALMERFSAEHKIDKLPCPKLVEIVENGQIQDANLVRATLAEYLAPFDLSSVNSIVLGCTHFTYYRDYFRAAVPKHVHIVDGNDGTARHLHDVLERTNALAERDTPGRVTLDNSSPDPRMRALGESFLQ</sequence>
<feature type="region of interest" description="Disordered" evidence="8">
    <location>
        <begin position="234"/>
        <end position="257"/>
    </location>
</feature>
<dbReference type="InterPro" id="IPR018187">
    <property type="entry name" value="Asp/Glu_racemase_AS_1"/>
</dbReference>
<accession>A0A261F2B5</accession>
<dbReference type="GO" id="GO:0009252">
    <property type="term" value="P:peptidoglycan biosynthetic process"/>
    <property type="evidence" value="ECO:0007669"/>
    <property type="project" value="UniProtKB-UniRule"/>
</dbReference>
<dbReference type="Pfam" id="PF01177">
    <property type="entry name" value="Asp_Glu_race"/>
    <property type="match status" value="1"/>
</dbReference>
<feature type="active site" description="Proton donor/acceptor" evidence="7">
    <location>
        <position position="187"/>
    </location>
</feature>
<comment type="caution">
    <text evidence="9">The sequence shown here is derived from an EMBL/GenBank/DDBJ whole genome shotgun (WGS) entry which is preliminary data.</text>
</comment>
<dbReference type="SUPFAM" id="SSF53681">
    <property type="entry name" value="Aspartate/glutamate racemase"/>
    <property type="match status" value="2"/>
</dbReference>
<dbReference type="PANTHER" id="PTHR21198">
    <property type="entry name" value="GLUTAMATE RACEMASE"/>
    <property type="match status" value="1"/>
</dbReference>
<keyword evidence="3 7" id="KW-0133">Cell shape</keyword>
<keyword evidence="5 7" id="KW-0413">Isomerase</keyword>
<dbReference type="PANTHER" id="PTHR21198:SF3">
    <property type="entry name" value="GLUTAMATE RACEMASE"/>
    <property type="match status" value="1"/>
</dbReference>
<dbReference type="Proteomes" id="UP000243657">
    <property type="component" value="Unassembled WGS sequence"/>
</dbReference>
<comment type="function">
    <text evidence="7">Provides the (R)-glutamate required for cell wall biosynthesis.</text>
</comment>
<reference evidence="9 10" key="1">
    <citation type="journal article" date="2017" name="BMC Genomics">
        <title>Comparative genomic and phylogenomic analyses of the Bifidobacteriaceae family.</title>
        <authorList>
            <person name="Lugli G.A."/>
            <person name="Milani C."/>
            <person name="Turroni F."/>
            <person name="Duranti S."/>
            <person name="Mancabelli L."/>
            <person name="Mangifesta M."/>
            <person name="Ferrario C."/>
            <person name="Modesto M."/>
            <person name="Mattarelli P."/>
            <person name="Jiri K."/>
            <person name="van Sinderen D."/>
            <person name="Ventura M."/>
        </authorList>
    </citation>
    <scope>NUCLEOTIDE SEQUENCE [LARGE SCALE GENOMIC DNA]</scope>
    <source>
        <strain evidence="9 10">DSM 24762</strain>
    </source>
</reference>
<feature type="binding site" evidence="7">
    <location>
        <begin position="75"/>
        <end position="76"/>
    </location>
    <ligand>
        <name>substrate</name>
    </ligand>
</feature>
<dbReference type="Gene3D" id="3.40.50.1860">
    <property type="match status" value="2"/>
</dbReference>
<comment type="pathway">
    <text evidence="7">Cell wall biogenesis; peptidoglycan biosynthesis.</text>
</comment>
<dbReference type="NCBIfam" id="TIGR00067">
    <property type="entry name" value="glut_race"/>
    <property type="match status" value="1"/>
</dbReference>
<evidence type="ECO:0000256" key="8">
    <source>
        <dbReference type="SAM" id="MobiDB-lite"/>
    </source>
</evidence>
<dbReference type="UniPathway" id="UPA00219"/>
<organism evidence="9 10">
    <name type="scientific">Alloscardovia macacae</name>
    <dbReference type="NCBI Taxonomy" id="1160091"/>
    <lineage>
        <taxon>Bacteria</taxon>
        <taxon>Bacillati</taxon>
        <taxon>Actinomycetota</taxon>
        <taxon>Actinomycetes</taxon>
        <taxon>Bifidobacteriales</taxon>
        <taxon>Bifidobacteriaceae</taxon>
        <taxon>Alloscardovia</taxon>
    </lineage>
</organism>
<evidence type="ECO:0000256" key="4">
    <source>
        <dbReference type="ARBA" id="ARBA00022984"/>
    </source>
</evidence>
<dbReference type="InterPro" id="IPR004391">
    <property type="entry name" value="Glu_race"/>
</dbReference>
<dbReference type="GO" id="GO:0008881">
    <property type="term" value="F:glutamate racemase activity"/>
    <property type="evidence" value="ECO:0007669"/>
    <property type="project" value="UniProtKB-UniRule"/>
</dbReference>
<dbReference type="InterPro" id="IPR001920">
    <property type="entry name" value="Asp/Glu_race"/>
</dbReference>
<dbReference type="EC" id="5.1.1.3" evidence="2 7"/>
<evidence type="ECO:0000256" key="1">
    <source>
        <dbReference type="ARBA" id="ARBA00001602"/>
    </source>
</evidence>
<evidence type="ECO:0000256" key="2">
    <source>
        <dbReference type="ARBA" id="ARBA00013090"/>
    </source>
</evidence>
<dbReference type="GO" id="GO:0008360">
    <property type="term" value="P:regulation of cell shape"/>
    <property type="evidence" value="ECO:0007669"/>
    <property type="project" value="UniProtKB-KW"/>
</dbReference>
<dbReference type="GO" id="GO:0071555">
    <property type="term" value="P:cell wall organization"/>
    <property type="evidence" value="ECO:0007669"/>
    <property type="project" value="UniProtKB-KW"/>
</dbReference>
<evidence type="ECO:0000256" key="7">
    <source>
        <dbReference type="HAMAP-Rule" id="MF_00258"/>
    </source>
</evidence>
<gene>
    <name evidence="7" type="primary">murI</name>
    <name evidence="9" type="ORF">ALMA_1505</name>
</gene>
<dbReference type="InterPro" id="IPR015942">
    <property type="entry name" value="Asp/Glu/hydantoin_racemase"/>
</dbReference>
<dbReference type="PROSITE" id="PS00923">
    <property type="entry name" value="ASP_GLU_RACEMASE_1"/>
    <property type="match status" value="1"/>
</dbReference>
<feature type="binding site" evidence="7">
    <location>
        <begin position="11"/>
        <end position="12"/>
    </location>
    <ligand>
        <name>substrate</name>
    </ligand>
</feature>
<protein>
    <recommendedName>
        <fullName evidence="2 7">Glutamate racemase</fullName>
        <ecNumber evidence="2 7">5.1.1.3</ecNumber>
    </recommendedName>
</protein>
<name>A0A261F2B5_9BIFI</name>
<dbReference type="HAMAP" id="MF_00258">
    <property type="entry name" value="Glu_racemase"/>
    <property type="match status" value="1"/>
</dbReference>
<comment type="similarity">
    <text evidence="7">Belongs to the aspartate/glutamate racemases family.</text>
</comment>
<feature type="binding site" evidence="7">
    <location>
        <begin position="43"/>
        <end position="44"/>
    </location>
    <ligand>
        <name>substrate</name>
    </ligand>
</feature>
<proteinExistence type="inferred from homology"/>
<evidence type="ECO:0000256" key="6">
    <source>
        <dbReference type="ARBA" id="ARBA00023316"/>
    </source>
</evidence>
<dbReference type="AlphaFoldDB" id="A0A261F2B5"/>
<comment type="catalytic activity">
    <reaction evidence="1 7">
        <text>L-glutamate = D-glutamate</text>
        <dbReference type="Rhea" id="RHEA:12813"/>
        <dbReference type="ChEBI" id="CHEBI:29985"/>
        <dbReference type="ChEBI" id="CHEBI:29986"/>
        <dbReference type="EC" id="5.1.1.3"/>
    </reaction>
</comment>
<evidence type="ECO:0000256" key="5">
    <source>
        <dbReference type="ARBA" id="ARBA00023235"/>
    </source>
</evidence>
<dbReference type="EMBL" id="MWWT01000009">
    <property type="protein sequence ID" value="OZG53203.1"/>
    <property type="molecule type" value="Genomic_DNA"/>
</dbReference>
<evidence type="ECO:0000313" key="9">
    <source>
        <dbReference type="EMBL" id="OZG53203.1"/>
    </source>
</evidence>